<keyword evidence="3 4" id="KW-0732">Signal</keyword>
<evidence type="ECO:0000256" key="3">
    <source>
        <dbReference type="ARBA" id="ARBA00022729"/>
    </source>
</evidence>
<dbReference type="Proteomes" id="UP000472265">
    <property type="component" value="Chromosome 21"/>
</dbReference>
<feature type="domain" description="C1q" evidence="5">
    <location>
        <begin position="77"/>
        <end position="212"/>
    </location>
</feature>
<dbReference type="Ensembl" id="ENSSAUT00010059944.1">
    <property type="protein sequence ID" value="ENSSAUP00010057085.1"/>
    <property type="gene ID" value="ENSSAUG00010023370.1"/>
</dbReference>
<dbReference type="InterPro" id="IPR001073">
    <property type="entry name" value="C1q_dom"/>
</dbReference>
<proteinExistence type="predicted"/>
<keyword evidence="7" id="KW-1185">Reference proteome</keyword>
<sequence length="212" mass="23454">MKTSLVVLIPSLFYLCVADVQQPDQQAEEDNGTNVEQASVCGGDVTGSQKNYCQLVVTLREQEARLRNTEKRLEELVRGNRVAFGASIGNVGHIGPFNTEITLVYKDVYANTGSYNPATGIFTAPVRGVYYFSFSGHNVSSRPMGLRLMKNGVQMVTVYNHAAGNRAETATNGMTLQLEVGDQVYMRLRAHTWIYDNSNNHSTFIGHLLFPL</sequence>
<evidence type="ECO:0000256" key="2">
    <source>
        <dbReference type="ARBA" id="ARBA00022525"/>
    </source>
</evidence>
<evidence type="ECO:0000256" key="4">
    <source>
        <dbReference type="SAM" id="SignalP"/>
    </source>
</evidence>
<organism evidence="6 7">
    <name type="scientific">Sparus aurata</name>
    <name type="common">Gilthead sea bream</name>
    <dbReference type="NCBI Taxonomy" id="8175"/>
    <lineage>
        <taxon>Eukaryota</taxon>
        <taxon>Metazoa</taxon>
        <taxon>Chordata</taxon>
        <taxon>Craniata</taxon>
        <taxon>Vertebrata</taxon>
        <taxon>Euteleostomi</taxon>
        <taxon>Actinopterygii</taxon>
        <taxon>Neopterygii</taxon>
        <taxon>Teleostei</taxon>
        <taxon>Neoteleostei</taxon>
        <taxon>Acanthomorphata</taxon>
        <taxon>Eupercaria</taxon>
        <taxon>Spariformes</taxon>
        <taxon>Sparidae</taxon>
        <taxon>Sparus</taxon>
    </lineage>
</organism>
<dbReference type="SMART" id="SM00110">
    <property type="entry name" value="C1Q"/>
    <property type="match status" value="1"/>
</dbReference>
<dbReference type="GeneTree" id="ENSGT00950000183116"/>
<feature type="signal peptide" evidence="4">
    <location>
        <begin position="1"/>
        <end position="18"/>
    </location>
</feature>
<dbReference type="PRINTS" id="PR00007">
    <property type="entry name" value="COMPLEMNTC1Q"/>
</dbReference>
<dbReference type="PANTHER" id="PTHR22923:SF102">
    <property type="entry name" value="CEREBELLIN 13-RELATED"/>
    <property type="match status" value="1"/>
</dbReference>
<dbReference type="Pfam" id="PF00386">
    <property type="entry name" value="C1q"/>
    <property type="match status" value="1"/>
</dbReference>
<keyword evidence="2" id="KW-0964">Secreted</keyword>
<dbReference type="GO" id="GO:0005576">
    <property type="term" value="C:extracellular region"/>
    <property type="evidence" value="ECO:0007669"/>
    <property type="project" value="UniProtKB-SubCell"/>
</dbReference>
<accession>A0A671Y0R3</accession>
<gene>
    <name evidence="6" type="primary">LOC115572600</name>
</gene>
<dbReference type="Ensembl" id="ENSSAUT00010059942.1">
    <property type="protein sequence ID" value="ENSSAUP00010057083.1"/>
    <property type="gene ID" value="ENSSAUG00010023370.1"/>
</dbReference>
<reference evidence="6" key="1">
    <citation type="submission" date="2021-04" db="EMBL/GenBank/DDBJ databases">
        <authorList>
            <consortium name="Wellcome Sanger Institute Data Sharing"/>
        </authorList>
    </citation>
    <scope>NUCLEOTIDE SEQUENCE [LARGE SCALE GENOMIC DNA]</scope>
</reference>
<dbReference type="PROSITE" id="PS50871">
    <property type="entry name" value="C1Q"/>
    <property type="match status" value="1"/>
</dbReference>
<evidence type="ECO:0000313" key="6">
    <source>
        <dbReference type="Ensembl" id="ENSSAUP00010057083.1"/>
    </source>
</evidence>
<dbReference type="Gene3D" id="2.60.120.40">
    <property type="match status" value="1"/>
</dbReference>
<name>A0A671Y0R3_SPAAU</name>
<dbReference type="PANTHER" id="PTHR22923">
    <property type="entry name" value="CEREBELLIN-RELATED"/>
    <property type="match status" value="1"/>
</dbReference>
<dbReference type="InterPro" id="IPR008983">
    <property type="entry name" value="Tumour_necrosis_fac-like_dom"/>
</dbReference>
<evidence type="ECO:0000259" key="5">
    <source>
        <dbReference type="PROSITE" id="PS50871"/>
    </source>
</evidence>
<dbReference type="InterPro" id="IPR050822">
    <property type="entry name" value="Cerebellin_Synaptic_Org"/>
</dbReference>
<evidence type="ECO:0000313" key="7">
    <source>
        <dbReference type="Proteomes" id="UP000472265"/>
    </source>
</evidence>
<comment type="subcellular location">
    <subcellularLocation>
        <location evidence="1">Secreted</location>
    </subcellularLocation>
</comment>
<feature type="chain" id="PRO_5044627250" evidence="4">
    <location>
        <begin position="19"/>
        <end position="212"/>
    </location>
</feature>
<evidence type="ECO:0000256" key="1">
    <source>
        <dbReference type="ARBA" id="ARBA00004613"/>
    </source>
</evidence>
<reference evidence="6" key="2">
    <citation type="submission" date="2025-05" db="UniProtKB">
        <authorList>
            <consortium name="Ensembl"/>
        </authorList>
    </citation>
    <scope>IDENTIFICATION</scope>
</reference>
<dbReference type="AlphaFoldDB" id="A0A671Y0R3"/>
<protein>
    <submittedName>
        <fullName evidence="6">Complement C1q-like protein 2</fullName>
    </submittedName>
</protein>
<dbReference type="SUPFAM" id="SSF49842">
    <property type="entry name" value="TNF-like"/>
    <property type="match status" value="1"/>
</dbReference>